<reference evidence="3 4" key="1">
    <citation type="submission" date="2018-05" db="EMBL/GenBank/DDBJ databases">
        <title>Genomic Encyclopedia of Type Strains, Phase IV (KMG-V): Genome sequencing to study the core and pangenomes of soil and plant-associated prokaryotes.</title>
        <authorList>
            <person name="Whitman W."/>
        </authorList>
    </citation>
    <scope>NUCLEOTIDE SEQUENCE [LARGE SCALE GENOMIC DNA]</scope>
    <source>
        <strain evidence="3 4">PNA 200-10</strain>
    </source>
</reference>
<dbReference type="OrthoDB" id="9930847at2"/>
<proteinExistence type="predicted"/>
<sequence>MIKLSQISAMLLAIALSVAPALAGAQMTDPVNVPTGLHPGSQGTHNEILGDSSLPQSSGQNPVR</sequence>
<dbReference type="GeneID" id="99735558"/>
<gene>
    <name evidence="3" type="ORF">C7431_103381</name>
</gene>
<feature type="chain" id="PRO_5016031771" description="Multiple antibiotic resistance protein MarB" evidence="2">
    <location>
        <begin position="24"/>
        <end position="64"/>
    </location>
</feature>
<accession>A0A2V2BJK9</accession>
<evidence type="ECO:0008006" key="5">
    <source>
        <dbReference type="Google" id="ProtNLM"/>
    </source>
</evidence>
<feature type="region of interest" description="Disordered" evidence="1">
    <location>
        <begin position="28"/>
        <end position="64"/>
    </location>
</feature>
<evidence type="ECO:0000313" key="3">
    <source>
        <dbReference type="EMBL" id="PWK98611.1"/>
    </source>
</evidence>
<comment type="caution">
    <text evidence="3">The sequence shown here is derived from an EMBL/GenBank/DDBJ whole genome shotgun (WGS) entry which is preliminary data.</text>
</comment>
<dbReference type="STRING" id="574096.HA38_07795"/>
<evidence type="ECO:0000313" key="4">
    <source>
        <dbReference type="Proteomes" id="UP000245981"/>
    </source>
</evidence>
<feature type="compositionally biased region" description="Polar residues" evidence="1">
    <location>
        <begin position="53"/>
        <end position="64"/>
    </location>
</feature>
<dbReference type="RefSeq" id="WP_063880857.1">
    <property type="nucleotide sequence ID" value="NZ_CP125958.1"/>
</dbReference>
<feature type="signal peptide" evidence="2">
    <location>
        <begin position="1"/>
        <end position="23"/>
    </location>
</feature>
<evidence type="ECO:0000256" key="1">
    <source>
        <dbReference type="SAM" id="MobiDB-lite"/>
    </source>
</evidence>
<evidence type="ECO:0000256" key="2">
    <source>
        <dbReference type="SAM" id="SignalP"/>
    </source>
</evidence>
<organism evidence="3 4">
    <name type="scientific">Pantoea allii</name>
    <dbReference type="NCBI Taxonomy" id="574096"/>
    <lineage>
        <taxon>Bacteria</taxon>
        <taxon>Pseudomonadati</taxon>
        <taxon>Pseudomonadota</taxon>
        <taxon>Gammaproteobacteria</taxon>
        <taxon>Enterobacterales</taxon>
        <taxon>Erwiniaceae</taxon>
        <taxon>Pantoea</taxon>
    </lineage>
</organism>
<name>A0A2V2BJK9_9GAMM</name>
<dbReference type="AlphaFoldDB" id="A0A2V2BJK9"/>
<protein>
    <recommendedName>
        <fullName evidence="5">Multiple antibiotic resistance protein MarB</fullName>
    </recommendedName>
</protein>
<dbReference type="Proteomes" id="UP000245981">
    <property type="component" value="Unassembled WGS sequence"/>
</dbReference>
<dbReference type="EMBL" id="QGHF01000003">
    <property type="protein sequence ID" value="PWK98611.1"/>
    <property type="molecule type" value="Genomic_DNA"/>
</dbReference>
<keyword evidence="2" id="KW-0732">Signal</keyword>